<evidence type="ECO:0000256" key="1">
    <source>
        <dbReference type="SAM" id="MobiDB-lite"/>
    </source>
</evidence>
<name>G4U1Y5_SERID</name>
<dbReference type="InParanoid" id="G4U1Y5"/>
<comment type="caution">
    <text evidence="2">The sequence shown here is derived from an EMBL/GenBank/DDBJ whole genome shotgun (WGS) entry which is preliminary data.</text>
</comment>
<dbReference type="EMBL" id="CAFZ01001746">
    <property type="protein sequence ID" value="CCA77578.1"/>
    <property type="molecule type" value="Genomic_DNA"/>
</dbReference>
<reference evidence="2 3" key="1">
    <citation type="journal article" date="2011" name="PLoS Pathog.">
        <title>Endophytic Life Strategies Decoded by Genome and Transcriptome Analyses of the Mutualistic Root Symbiont Piriformospora indica.</title>
        <authorList>
            <person name="Zuccaro A."/>
            <person name="Lahrmann U."/>
            <person name="Guldener U."/>
            <person name="Langen G."/>
            <person name="Pfiffi S."/>
            <person name="Biedenkopf D."/>
            <person name="Wong P."/>
            <person name="Samans B."/>
            <person name="Grimm C."/>
            <person name="Basiewicz M."/>
            <person name="Murat C."/>
            <person name="Martin F."/>
            <person name="Kogel K.H."/>
        </authorList>
    </citation>
    <scope>NUCLEOTIDE SEQUENCE [LARGE SCALE GENOMIC DNA]</scope>
    <source>
        <strain evidence="2 3">DSM 11827</strain>
    </source>
</reference>
<evidence type="ECO:0000313" key="2">
    <source>
        <dbReference type="EMBL" id="CCA77578.1"/>
    </source>
</evidence>
<accession>G4U1Y5</accession>
<keyword evidence="3" id="KW-1185">Reference proteome</keyword>
<protein>
    <submittedName>
        <fullName evidence="2">Uncharacterized protein</fullName>
    </submittedName>
</protein>
<feature type="compositionally biased region" description="Low complexity" evidence="1">
    <location>
        <begin position="36"/>
        <end position="48"/>
    </location>
</feature>
<feature type="region of interest" description="Disordered" evidence="1">
    <location>
        <begin position="36"/>
        <end position="59"/>
    </location>
</feature>
<sequence>MSSFFWISQSKSESQRPNFGTGGDAIELAATRLSTSGLGTGSGHESSSAGPEENQNVTTVPTVETAGDVSRATVCFTSLFAASFTSDIHYLVFYQGVLHALGGGISPAASAFLTPLILLSHSYSTTRASHIPLNGSWYGVVLPTA</sequence>
<organism evidence="2 3">
    <name type="scientific">Serendipita indica (strain DSM 11827)</name>
    <name type="common">Root endophyte fungus</name>
    <name type="synonym">Piriformospora indica</name>
    <dbReference type="NCBI Taxonomy" id="1109443"/>
    <lineage>
        <taxon>Eukaryota</taxon>
        <taxon>Fungi</taxon>
        <taxon>Dikarya</taxon>
        <taxon>Basidiomycota</taxon>
        <taxon>Agaricomycotina</taxon>
        <taxon>Agaricomycetes</taxon>
        <taxon>Sebacinales</taxon>
        <taxon>Serendipitaceae</taxon>
        <taxon>Serendipita</taxon>
    </lineage>
</organism>
<feature type="compositionally biased region" description="Polar residues" evidence="1">
    <location>
        <begin position="1"/>
        <end position="18"/>
    </location>
</feature>
<proteinExistence type="predicted"/>
<feature type="region of interest" description="Disordered" evidence="1">
    <location>
        <begin position="1"/>
        <end position="21"/>
    </location>
</feature>
<dbReference type="HOGENOM" id="CLU_1787574_0_0_1"/>
<dbReference type="Proteomes" id="UP000007148">
    <property type="component" value="Unassembled WGS sequence"/>
</dbReference>
<gene>
    <name evidence="2" type="ORF">PIIN_11555</name>
</gene>
<dbReference type="AlphaFoldDB" id="G4U1Y5"/>
<evidence type="ECO:0000313" key="3">
    <source>
        <dbReference type="Proteomes" id="UP000007148"/>
    </source>
</evidence>